<feature type="transmembrane region" description="Helical" evidence="1">
    <location>
        <begin position="114"/>
        <end position="137"/>
    </location>
</feature>
<feature type="transmembrane region" description="Helical" evidence="1">
    <location>
        <begin position="55"/>
        <end position="75"/>
    </location>
</feature>
<accession>A0A7X3LWS7</accession>
<sequence>MFLVAGLLFFSNIIVAFILFFWFVNSVGPKVAGTGIGIGILMITVPFLMKRLGVPGAGYVFVLLPALNVGMALLAIRRNQGRLMRQIIPAISILIYLIVGTVFVLPEIKNTDLGYIGVALGGVLFIGGNSLLAFILYCHCHEPLKVWGGREGQSQ</sequence>
<feature type="transmembrane region" description="Helical" evidence="1">
    <location>
        <begin position="6"/>
        <end position="24"/>
    </location>
</feature>
<keyword evidence="1" id="KW-0472">Membrane</keyword>
<feature type="transmembrane region" description="Helical" evidence="1">
    <location>
        <begin position="87"/>
        <end position="108"/>
    </location>
</feature>
<feature type="transmembrane region" description="Helical" evidence="1">
    <location>
        <begin position="31"/>
        <end position="49"/>
    </location>
</feature>
<dbReference type="AlphaFoldDB" id="A0A7X3LWS7"/>
<evidence type="ECO:0000313" key="3">
    <source>
        <dbReference type="Proteomes" id="UP000433101"/>
    </source>
</evidence>
<evidence type="ECO:0000313" key="2">
    <source>
        <dbReference type="EMBL" id="MXN66486.1"/>
    </source>
</evidence>
<gene>
    <name evidence="2" type="ORF">GR183_16340</name>
</gene>
<name>A0A7X3LWS7_9HYPH</name>
<comment type="caution">
    <text evidence="2">The sequence shown here is derived from an EMBL/GenBank/DDBJ whole genome shotgun (WGS) entry which is preliminary data.</text>
</comment>
<keyword evidence="1" id="KW-1133">Transmembrane helix</keyword>
<evidence type="ECO:0000256" key="1">
    <source>
        <dbReference type="SAM" id="Phobius"/>
    </source>
</evidence>
<organism evidence="2 3">
    <name type="scientific">Stappia sediminis</name>
    <dbReference type="NCBI Taxonomy" id="2692190"/>
    <lineage>
        <taxon>Bacteria</taxon>
        <taxon>Pseudomonadati</taxon>
        <taxon>Pseudomonadota</taxon>
        <taxon>Alphaproteobacteria</taxon>
        <taxon>Hyphomicrobiales</taxon>
        <taxon>Stappiaceae</taxon>
        <taxon>Stappia</taxon>
    </lineage>
</organism>
<dbReference type="Proteomes" id="UP000433101">
    <property type="component" value="Unassembled WGS sequence"/>
</dbReference>
<keyword evidence="1" id="KW-0812">Transmembrane</keyword>
<protein>
    <submittedName>
        <fullName evidence="2">Uncharacterized protein</fullName>
    </submittedName>
</protein>
<dbReference type="EMBL" id="WUMV01000007">
    <property type="protein sequence ID" value="MXN66486.1"/>
    <property type="molecule type" value="Genomic_DNA"/>
</dbReference>
<dbReference type="RefSeq" id="WP_160776701.1">
    <property type="nucleotide sequence ID" value="NZ_WUMV01000007.1"/>
</dbReference>
<keyword evidence="3" id="KW-1185">Reference proteome</keyword>
<proteinExistence type="predicted"/>
<reference evidence="2 3" key="1">
    <citation type="submission" date="2019-12" db="EMBL/GenBank/DDBJ databases">
        <authorList>
            <person name="Li M."/>
        </authorList>
    </citation>
    <scope>NUCLEOTIDE SEQUENCE [LARGE SCALE GENOMIC DNA]</scope>
    <source>
        <strain evidence="2 3">GBMRC 2046</strain>
    </source>
</reference>